<dbReference type="PROSITE" id="PS50405">
    <property type="entry name" value="GST_CTER"/>
    <property type="match status" value="1"/>
</dbReference>
<evidence type="ECO:0000313" key="9">
    <source>
        <dbReference type="Proteomes" id="UP000241769"/>
    </source>
</evidence>
<evidence type="ECO:0000313" key="8">
    <source>
        <dbReference type="EMBL" id="PRP87316.1"/>
    </source>
</evidence>
<dbReference type="SUPFAM" id="SSF48403">
    <property type="entry name" value="Ankyrin repeat"/>
    <property type="match status" value="1"/>
</dbReference>
<dbReference type="GO" id="GO:0005737">
    <property type="term" value="C:cytoplasm"/>
    <property type="evidence" value="ECO:0007669"/>
    <property type="project" value="TreeGrafter"/>
</dbReference>
<comment type="similarity">
    <text evidence="1">Belongs to the GST superfamily. Phi family.</text>
</comment>
<sequence length="666" mass="74270">MTETVSRLNETAAIIMQRMTTMGAGCSSDQTVDKKGPVGKPKPTPVTQVQSAKKTPLKIKGLAISPAARRVFMVAEELGVEYELQAVDLTKGEHKLDDYVEKYQPFGQIPVLIDGDFQLFESRAIARYIANVHGPEGNTILPTDVKKRATVEQWISAEQSHFDCVSKIVGQLYFAPMFGGQPDQTIVEEADVKFKDRMTIFDRHLSSHSYFAGEEFTLADVCFMPFTDYLLKTKEYADVLASYPHFKAWWGRCSSLLWQVDGHRREHLSSKEEKISLNLKSADNCGQRGSVYLLPSPPQTTDKLPKRERRELIGSRFTGRHLSYQYSVETHPVIRLVLSSATVTLSQQAPPNELHTHSLVVYIEKTLYSPPADNSICGRVGYGARLKRKLTVGNDRDFYVQLQDHVFTTLLSCKWLDPSACDNEAIINASCNSTAEIVRLLLAHPKVDPSARKNAAILYASDGFNTEIVRLLLAHPKVDPSTILCATINFCDCGVIELLLADPRVDPSAQDNQAFVDAYNQPIINAAGRRDMDNNRVAQFLLFDPRVDPSGQDNQAIIEAVNAGNYKTVETLLVDLRGETDLVRLLLSDPCVDPSERDNEAFILAATEGYHEVIRLLLADDRVHLSTEDNEALKEAATNGHHEVVRLLLANSLLSLYLLITDRVNV</sequence>
<dbReference type="GO" id="GO:0006749">
    <property type="term" value="P:glutathione metabolic process"/>
    <property type="evidence" value="ECO:0007669"/>
    <property type="project" value="TreeGrafter"/>
</dbReference>
<comment type="caution">
    <text evidence="8">The sequence shown here is derived from an EMBL/GenBank/DDBJ whole genome shotgun (WGS) entry which is preliminary data.</text>
</comment>
<evidence type="ECO:0000256" key="1">
    <source>
        <dbReference type="ARBA" id="ARBA00010128"/>
    </source>
</evidence>
<dbReference type="Proteomes" id="UP000241769">
    <property type="component" value="Unassembled WGS sequence"/>
</dbReference>
<dbReference type="SFLD" id="SFLDG00358">
    <property type="entry name" value="Main_(cytGST)"/>
    <property type="match status" value="1"/>
</dbReference>
<dbReference type="OrthoDB" id="422574at2759"/>
<dbReference type="GO" id="GO:0043295">
    <property type="term" value="F:glutathione binding"/>
    <property type="evidence" value="ECO:0007669"/>
    <property type="project" value="TreeGrafter"/>
</dbReference>
<dbReference type="InterPro" id="IPR040079">
    <property type="entry name" value="Glutathione_S-Trfase"/>
</dbReference>
<dbReference type="InterPro" id="IPR036282">
    <property type="entry name" value="Glutathione-S-Trfase_C_sf"/>
</dbReference>
<evidence type="ECO:0000256" key="4">
    <source>
        <dbReference type="ARBA" id="ARBA00047960"/>
    </source>
</evidence>
<feature type="compositionally biased region" description="Low complexity" evidence="5">
    <location>
        <begin position="38"/>
        <end position="47"/>
    </location>
</feature>
<evidence type="ECO:0000259" key="6">
    <source>
        <dbReference type="PROSITE" id="PS50404"/>
    </source>
</evidence>
<dbReference type="Pfam" id="PF12796">
    <property type="entry name" value="Ank_2"/>
    <property type="match status" value="1"/>
</dbReference>
<dbReference type="FunFam" id="3.40.30.10:FF:000016">
    <property type="entry name" value="Glutathione S-transferase F2"/>
    <property type="match status" value="1"/>
</dbReference>
<evidence type="ECO:0000259" key="7">
    <source>
        <dbReference type="PROSITE" id="PS50405"/>
    </source>
</evidence>
<dbReference type="Gene3D" id="1.20.1050.10">
    <property type="match status" value="1"/>
</dbReference>
<dbReference type="InterPro" id="IPR004046">
    <property type="entry name" value="GST_C"/>
</dbReference>
<dbReference type="InterPro" id="IPR010987">
    <property type="entry name" value="Glutathione-S-Trfase_C-like"/>
</dbReference>
<dbReference type="GO" id="GO:0009636">
    <property type="term" value="P:response to toxic substance"/>
    <property type="evidence" value="ECO:0007669"/>
    <property type="project" value="UniProtKB-ARBA"/>
</dbReference>
<name>A0A2P6NTP8_9EUKA</name>
<dbReference type="SUPFAM" id="SSF52833">
    <property type="entry name" value="Thioredoxin-like"/>
    <property type="match status" value="1"/>
</dbReference>
<dbReference type="InterPro" id="IPR036249">
    <property type="entry name" value="Thioredoxin-like_sf"/>
</dbReference>
<dbReference type="PROSITE" id="PS50404">
    <property type="entry name" value="GST_NTER"/>
    <property type="match status" value="1"/>
</dbReference>
<dbReference type="Gene3D" id="3.40.30.10">
    <property type="entry name" value="Glutaredoxin"/>
    <property type="match status" value="1"/>
</dbReference>
<dbReference type="Gene3D" id="1.25.40.20">
    <property type="entry name" value="Ankyrin repeat-containing domain"/>
    <property type="match status" value="2"/>
</dbReference>
<feature type="domain" description="GST N-terminal" evidence="6">
    <location>
        <begin position="55"/>
        <end position="137"/>
    </location>
</feature>
<dbReference type="InterPro" id="IPR002110">
    <property type="entry name" value="Ankyrin_rpt"/>
</dbReference>
<dbReference type="Pfam" id="PF02798">
    <property type="entry name" value="GST_N"/>
    <property type="match status" value="1"/>
</dbReference>
<feature type="domain" description="GST C-terminal" evidence="7">
    <location>
        <begin position="144"/>
        <end position="277"/>
    </location>
</feature>
<dbReference type="SFLD" id="SFLDS00019">
    <property type="entry name" value="Glutathione_Transferase_(cytos"/>
    <property type="match status" value="1"/>
</dbReference>
<dbReference type="EMBL" id="MDYQ01000021">
    <property type="protein sequence ID" value="PRP87316.1"/>
    <property type="molecule type" value="Genomic_DNA"/>
</dbReference>
<dbReference type="PANTHER" id="PTHR43900:SF3">
    <property type="entry name" value="GLUTATHIONE S-TRANSFERASE RHO"/>
    <property type="match status" value="1"/>
</dbReference>
<dbReference type="GO" id="GO:0004364">
    <property type="term" value="F:glutathione transferase activity"/>
    <property type="evidence" value="ECO:0007669"/>
    <property type="project" value="UniProtKB-EC"/>
</dbReference>
<dbReference type="InterPro" id="IPR004045">
    <property type="entry name" value="Glutathione_S-Trfase_N"/>
</dbReference>
<comment type="catalytic activity">
    <reaction evidence="4">
        <text>RX + glutathione = an S-substituted glutathione + a halide anion + H(+)</text>
        <dbReference type="Rhea" id="RHEA:16437"/>
        <dbReference type="ChEBI" id="CHEBI:15378"/>
        <dbReference type="ChEBI" id="CHEBI:16042"/>
        <dbReference type="ChEBI" id="CHEBI:17792"/>
        <dbReference type="ChEBI" id="CHEBI:57925"/>
        <dbReference type="ChEBI" id="CHEBI:90779"/>
        <dbReference type="EC" id="2.5.1.18"/>
    </reaction>
</comment>
<dbReference type="Pfam" id="PF00043">
    <property type="entry name" value="GST_C"/>
    <property type="match status" value="1"/>
</dbReference>
<dbReference type="InParanoid" id="A0A2P6NTP8"/>
<dbReference type="STRING" id="1890364.A0A2P6NTP8"/>
<dbReference type="PANTHER" id="PTHR43900">
    <property type="entry name" value="GLUTATHIONE S-TRANSFERASE RHO"/>
    <property type="match status" value="1"/>
</dbReference>
<dbReference type="FunFam" id="1.20.1050.10:FF:000004">
    <property type="entry name" value="Glutathione S-transferase F2"/>
    <property type="match status" value="1"/>
</dbReference>
<organism evidence="8 9">
    <name type="scientific">Planoprotostelium fungivorum</name>
    <dbReference type="NCBI Taxonomy" id="1890364"/>
    <lineage>
        <taxon>Eukaryota</taxon>
        <taxon>Amoebozoa</taxon>
        <taxon>Evosea</taxon>
        <taxon>Variosea</taxon>
        <taxon>Cavosteliida</taxon>
        <taxon>Cavosteliaceae</taxon>
        <taxon>Planoprotostelium</taxon>
    </lineage>
</organism>
<gene>
    <name evidence="8" type="ORF">PROFUN_01578</name>
</gene>
<keyword evidence="3 8" id="KW-0808">Transferase</keyword>
<reference evidence="8 9" key="1">
    <citation type="journal article" date="2018" name="Genome Biol. Evol.">
        <title>Multiple Roots of Fruiting Body Formation in Amoebozoa.</title>
        <authorList>
            <person name="Hillmann F."/>
            <person name="Forbes G."/>
            <person name="Novohradska S."/>
            <person name="Ferling I."/>
            <person name="Riege K."/>
            <person name="Groth M."/>
            <person name="Westermann M."/>
            <person name="Marz M."/>
            <person name="Spaller T."/>
            <person name="Winckler T."/>
            <person name="Schaap P."/>
            <person name="Glockner G."/>
        </authorList>
    </citation>
    <scope>NUCLEOTIDE SEQUENCE [LARGE SCALE GENOMIC DNA]</scope>
    <source>
        <strain evidence="8 9">Jena</strain>
    </source>
</reference>
<keyword evidence="9" id="KW-1185">Reference proteome</keyword>
<dbReference type="EC" id="2.5.1.18" evidence="2"/>
<dbReference type="InterPro" id="IPR036770">
    <property type="entry name" value="Ankyrin_rpt-contain_sf"/>
</dbReference>
<dbReference type="SMART" id="SM00248">
    <property type="entry name" value="ANK"/>
    <property type="match status" value="5"/>
</dbReference>
<protein>
    <recommendedName>
        <fullName evidence="2">glutathione transferase</fullName>
        <ecNumber evidence="2">2.5.1.18</ecNumber>
    </recommendedName>
</protein>
<dbReference type="SUPFAM" id="SSF47616">
    <property type="entry name" value="GST C-terminal domain-like"/>
    <property type="match status" value="1"/>
</dbReference>
<accession>A0A2P6NTP8</accession>
<evidence type="ECO:0000256" key="2">
    <source>
        <dbReference type="ARBA" id="ARBA00012452"/>
    </source>
</evidence>
<feature type="region of interest" description="Disordered" evidence="5">
    <location>
        <begin position="25"/>
        <end position="51"/>
    </location>
</feature>
<proteinExistence type="inferred from homology"/>
<evidence type="ECO:0000256" key="5">
    <source>
        <dbReference type="SAM" id="MobiDB-lite"/>
    </source>
</evidence>
<dbReference type="AlphaFoldDB" id="A0A2P6NTP8"/>
<evidence type="ECO:0000256" key="3">
    <source>
        <dbReference type="ARBA" id="ARBA00022679"/>
    </source>
</evidence>